<keyword evidence="5" id="KW-1185">Reference proteome</keyword>
<dbReference type="OrthoDB" id="3729465at2"/>
<dbReference type="Gene3D" id="3.40.225.10">
    <property type="entry name" value="Class II aldolase/adducin N-terminal domain"/>
    <property type="match status" value="1"/>
</dbReference>
<keyword evidence="1" id="KW-0479">Metal-binding</keyword>
<dbReference type="Proteomes" id="UP000236723">
    <property type="component" value="Unassembled WGS sequence"/>
</dbReference>
<dbReference type="GO" id="GO:0019323">
    <property type="term" value="P:pentose catabolic process"/>
    <property type="evidence" value="ECO:0007669"/>
    <property type="project" value="TreeGrafter"/>
</dbReference>
<evidence type="ECO:0000313" key="4">
    <source>
        <dbReference type="EMBL" id="SEG87835.1"/>
    </source>
</evidence>
<proteinExistence type="predicted"/>
<dbReference type="AlphaFoldDB" id="A0A1H6DTA4"/>
<sequence length="231" mass="24840">MTPAEEVSVGCRVLAAHGNADLIWGHLSRRDPDGKGTWLKSAGHGMEEITSDRVVRIDRNGTLLQGDGRVHLEYPIHTEIMAARPDVGAVVHSHAESAVAFAATGLPLHPVGHEGTLFWPPDIARFTRTGDLIRDRALGGEVAEALGDRNALLLHRHGLVTVGPDVPTAVMTAIFLEKACRMQLQVAAVGTAYDRSDEAEALAKRARCYAPAQLEAAWAYLVRGLPPTTAR</sequence>
<dbReference type="PANTHER" id="PTHR22789:SF0">
    <property type="entry name" value="3-OXO-TETRONATE 4-PHOSPHATE DECARBOXYLASE-RELATED"/>
    <property type="match status" value="1"/>
</dbReference>
<reference evidence="5" key="1">
    <citation type="submission" date="2016-10" db="EMBL/GenBank/DDBJ databases">
        <authorList>
            <person name="Varghese N."/>
            <person name="Submissions S."/>
        </authorList>
    </citation>
    <scope>NUCLEOTIDE SEQUENCE [LARGE SCALE GENOMIC DNA]</scope>
    <source>
        <strain evidence="5">DSM 43163</strain>
    </source>
</reference>
<gene>
    <name evidence="4" type="ORF">SAMN04489712_12114</name>
</gene>
<dbReference type="InterPro" id="IPR036409">
    <property type="entry name" value="Aldolase_II/adducin_N_sf"/>
</dbReference>
<dbReference type="SUPFAM" id="SSF53639">
    <property type="entry name" value="AraD/HMP-PK domain-like"/>
    <property type="match status" value="1"/>
</dbReference>
<dbReference type="PANTHER" id="PTHR22789">
    <property type="entry name" value="FUCULOSE PHOSPHATE ALDOLASE"/>
    <property type="match status" value="1"/>
</dbReference>
<dbReference type="SMART" id="SM01007">
    <property type="entry name" value="Aldolase_II"/>
    <property type="match status" value="1"/>
</dbReference>
<evidence type="ECO:0000259" key="3">
    <source>
        <dbReference type="SMART" id="SM01007"/>
    </source>
</evidence>
<feature type="domain" description="Class II aldolase/adducin N-terminal" evidence="3">
    <location>
        <begin position="5"/>
        <end position="184"/>
    </location>
</feature>
<dbReference type="EMBL" id="FNVO01000021">
    <property type="protein sequence ID" value="SEG87835.1"/>
    <property type="molecule type" value="Genomic_DNA"/>
</dbReference>
<evidence type="ECO:0000256" key="1">
    <source>
        <dbReference type="ARBA" id="ARBA00022723"/>
    </source>
</evidence>
<evidence type="ECO:0000256" key="2">
    <source>
        <dbReference type="ARBA" id="ARBA00023239"/>
    </source>
</evidence>
<dbReference type="GO" id="GO:0046872">
    <property type="term" value="F:metal ion binding"/>
    <property type="evidence" value="ECO:0007669"/>
    <property type="project" value="UniProtKB-KW"/>
</dbReference>
<keyword evidence="2" id="KW-0456">Lyase</keyword>
<evidence type="ECO:0000313" key="5">
    <source>
        <dbReference type="Proteomes" id="UP000236723"/>
    </source>
</evidence>
<dbReference type="GO" id="GO:0005829">
    <property type="term" value="C:cytosol"/>
    <property type="evidence" value="ECO:0007669"/>
    <property type="project" value="TreeGrafter"/>
</dbReference>
<accession>A0A1H6DTA4</accession>
<protein>
    <submittedName>
        <fullName evidence="4">L-fuculose-phosphate aldolase</fullName>
    </submittedName>
</protein>
<name>A0A1H6DTA4_9ACTN</name>
<dbReference type="InterPro" id="IPR001303">
    <property type="entry name" value="Aldolase_II/adducin_N"/>
</dbReference>
<organism evidence="4 5">
    <name type="scientific">Thermomonospora echinospora</name>
    <dbReference type="NCBI Taxonomy" id="1992"/>
    <lineage>
        <taxon>Bacteria</taxon>
        <taxon>Bacillati</taxon>
        <taxon>Actinomycetota</taxon>
        <taxon>Actinomycetes</taxon>
        <taxon>Streptosporangiales</taxon>
        <taxon>Thermomonosporaceae</taxon>
        <taxon>Thermomonospora</taxon>
    </lineage>
</organism>
<dbReference type="RefSeq" id="WP_103943286.1">
    <property type="nucleotide sequence ID" value="NZ_FNVO01000021.1"/>
</dbReference>
<dbReference type="InterPro" id="IPR050197">
    <property type="entry name" value="Aldolase_class_II_sugar_metab"/>
</dbReference>
<dbReference type="GO" id="GO:0016832">
    <property type="term" value="F:aldehyde-lyase activity"/>
    <property type="evidence" value="ECO:0007669"/>
    <property type="project" value="TreeGrafter"/>
</dbReference>
<dbReference type="Pfam" id="PF00596">
    <property type="entry name" value="Aldolase_II"/>
    <property type="match status" value="1"/>
</dbReference>